<evidence type="ECO:0000313" key="2">
    <source>
        <dbReference type="EMBL" id="KAJ4455354.1"/>
    </source>
</evidence>
<feature type="compositionally biased region" description="Polar residues" evidence="1">
    <location>
        <begin position="98"/>
        <end position="109"/>
    </location>
</feature>
<evidence type="ECO:0000313" key="3">
    <source>
        <dbReference type="Proteomes" id="UP001141327"/>
    </source>
</evidence>
<reference evidence="2" key="1">
    <citation type="journal article" date="2022" name="bioRxiv">
        <title>Genomics of Preaxostyla Flagellates Illuminates Evolutionary Transitions and the Path Towards Mitochondrial Loss.</title>
        <authorList>
            <person name="Novak L.V.F."/>
            <person name="Treitli S.C."/>
            <person name="Pyrih J."/>
            <person name="Halakuc P."/>
            <person name="Pipaliya S.V."/>
            <person name="Vacek V."/>
            <person name="Brzon O."/>
            <person name="Soukal P."/>
            <person name="Eme L."/>
            <person name="Dacks J.B."/>
            <person name="Karnkowska A."/>
            <person name="Elias M."/>
            <person name="Hampl V."/>
        </authorList>
    </citation>
    <scope>NUCLEOTIDE SEQUENCE</scope>
    <source>
        <strain evidence="2">RCP-MX</strain>
    </source>
</reference>
<evidence type="ECO:0000256" key="1">
    <source>
        <dbReference type="SAM" id="MobiDB-lite"/>
    </source>
</evidence>
<feature type="compositionally biased region" description="Acidic residues" evidence="1">
    <location>
        <begin position="117"/>
        <end position="146"/>
    </location>
</feature>
<proteinExistence type="predicted"/>
<name>A0ABQ8U7Q7_9EUKA</name>
<feature type="region of interest" description="Disordered" evidence="1">
    <location>
        <begin position="98"/>
        <end position="177"/>
    </location>
</feature>
<gene>
    <name evidence="2" type="ORF">PAPYR_9747</name>
</gene>
<feature type="compositionally biased region" description="Basic and acidic residues" evidence="1">
    <location>
        <begin position="40"/>
        <end position="52"/>
    </location>
</feature>
<accession>A0ABQ8U7Q7</accession>
<comment type="caution">
    <text evidence="2">The sequence shown here is derived from an EMBL/GenBank/DDBJ whole genome shotgun (WGS) entry which is preliminary data.</text>
</comment>
<keyword evidence="3" id="KW-1185">Reference proteome</keyword>
<dbReference type="EMBL" id="JAPMOS010000111">
    <property type="protein sequence ID" value="KAJ4455354.1"/>
    <property type="molecule type" value="Genomic_DNA"/>
</dbReference>
<organism evidence="2 3">
    <name type="scientific">Paratrimastix pyriformis</name>
    <dbReference type="NCBI Taxonomy" id="342808"/>
    <lineage>
        <taxon>Eukaryota</taxon>
        <taxon>Metamonada</taxon>
        <taxon>Preaxostyla</taxon>
        <taxon>Paratrimastigidae</taxon>
        <taxon>Paratrimastix</taxon>
    </lineage>
</organism>
<dbReference type="Proteomes" id="UP001141327">
    <property type="component" value="Unassembled WGS sequence"/>
</dbReference>
<feature type="region of interest" description="Disordered" evidence="1">
    <location>
        <begin position="24"/>
        <end position="52"/>
    </location>
</feature>
<protein>
    <submittedName>
        <fullName evidence="2">Uncharacterized protein</fullName>
    </submittedName>
</protein>
<sequence length="177" mass="19633">MSAAPSPPLAVHERAEAFLEQIPVKLGPVRPKPAASSSEASRRPCPRNEDPNFWERLEKSHQCPDFVPARHVFEGKGNYVIETPDLDECEKEWTLSQESDWFDSQTPCSQACKPIDPDYDDADDDVGEGVEEHEDETEPEPDEVEPPNESVATGALAPPPLFRKASAGLQKSPQEEK</sequence>